<evidence type="ECO:0000313" key="9">
    <source>
        <dbReference type="RefSeq" id="XP_015606342.1"/>
    </source>
</evidence>
<dbReference type="RefSeq" id="XP_015606342.1">
    <property type="nucleotide sequence ID" value="XM_015750856.2"/>
</dbReference>
<dbReference type="Proteomes" id="UP000694920">
    <property type="component" value="Unplaced"/>
</dbReference>
<dbReference type="GO" id="GO:0016491">
    <property type="term" value="F:oxidoreductase activity"/>
    <property type="evidence" value="ECO:0007669"/>
    <property type="project" value="InterPro"/>
</dbReference>
<keyword evidence="4 6" id="KW-0472">Membrane</keyword>
<accession>A0AAJ7CB47</accession>
<dbReference type="InterPro" id="IPR050307">
    <property type="entry name" value="Sterol_Desaturase_Related"/>
</dbReference>
<keyword evidence="2 6" id="KW-0812">Transmembrane</keyword>
<evidence type="ECO:0000256" key="2">
    <source>
        <dbReference type="ARBA" id="ARBA00022692"/>
    </source>
</evidence>
<name>A0AAJ7CB47_CEPCN</name>
<feature type="transmembrane region" description="Helical" evidence="6">
    <location>
        <begin position="213"/>
        <end position="234"/>
    </location>
</feature>
<dbReference type="GO" id="GO:0016020">
    <property type="term" value="C:membrane"/>
    <property type="evidence" value="ECO:0007669"/>
    <property type="project" value="UniProtKB-SubCell"/>
</dbReference>
<evidence type="ECO:0000256" key="1">
    <source>
        <dbReference type="ARBA" id="ARBA00004370"/>
    </source>
</evidence>
<feature type="region of interest" description="Disordered" evidence="5">
    <location>
        <begin position="1"/>
        <end position="25"/>
    </location>
</feature>
<evidence type="ECO:0000256" key="4">
    <source>
        <dbReference type="ARBA" id="ARBA00023136"/>
    </source>
</evidence>
<feature type="transmembrane region" description="Helical" evidence="6">
    <location>
        <begin position="121"/>
        <end position="149"/>
    </location>
</feature>
<keyword evidence="3 6" id="KW-1133">Transmembrane helix</keyword>
<sequence>MKSDEKMTPNIKRVSGESGKTMKNKKGERTFYDPMAVTWVERYSDQMEKIWTRMPNFVGSAIATCAVFLLGATMRGEWLLVVVHFAKHLGYSTENDTASNNSSTTVNWAELSLKSFYLENLSWYCIVACTVAYCMYFGIGGFLHWYFYVHQRDKADEWKCQPKKWLTPELERHEIIVGSFSLLLANTFTASLACYMSNGGPCSVYYKFDEYSWAYFVLQWPIIFIYLDYATYWIHRLYHTPWFYKNFHKLHHTYKHPTAFSVTAIHPVEILHIQIILCLPLFLMPIHWVPYCVIAVYNYYHGIIDHSGINFKAYWWQPWQPDAIFHDNHHQYFHVNFGFNCFIWDKIHGTIRQKDCIYREDTFYGKGKKITEATEDEIKADIEERESENPLAYRENNLVYSLSKNDSSLKKFK</sequence>
<evidence type="ECO:0000256" key="3">
    <source>
        <dbReference type="ARBA" id="ARBA00022989"/>
    </source>
</evidence>
<protein>
    <submittedName>
        <fullName evidence="9">Lathosterol oxidase</fullName>
    </submittedName>
</protein>
<reference evidence="9" key="1">
    <citation type="submission" date="2025-08" db="UniProtKB">
        <authorList>
            <consortium name="RefSeq"/>
        </authorList>
    </citation>
    <scope>IDENTIFICATION</scope>
</reference>
<dbReference type="GO" id="GO:0005506">
    <property type="term" value="F:iron ion binding"/>
    <property type="evidence" value="ECO:0007669"/>
    <property type="project" value="InterPro"/>
</dbReference>
<feature type="domain" description="Fatty acid hydroxylase" evidence="7">
    <location>
        <begin position="221"/>
        <end position="350"/>
    </location>
</feature>
<keyword evidence="8" id="KW-1185">Reference proteome</keyword>
<dbReference type="AlphaFoldDB" id="A0AAJ7CB47"/>
<dbReference type="PANTHER" id="PTHR11863">
    <property type="entry name" value="STEROL DESATURASE"/>
    <property type="match status" value="1"/>
</dbReference>
<dbReference type="InterPro" id="IPR006694">
    <property type="entry name" value="Fatty_acid_hydroxylase"/>
</dbReference>
<organism evidence="8 9">
    <name type="scientific">Cephus cinctus</name>
    <name type="common">Wheat stem sawfly</name>
    <dbReference type="NCBI Taxonomy" id="211228"/>
    <lineage>
        <taxon>Eukaryota</taxon>
        <taxon>Metazoa</taxon>
        <taxon>Ecdysozoa</taxon>
        <taxon>Arthropoda</taxon>
        <taxon>Hexapoda</taxon>
        <taxon>Insecta</taxon>
        <taxon>Pterygota</taxon>
        <taxon>Neoptera</taxon>
        <taxon>Endopterygota</taxon>
        <taxon>Hymenoptera</taxon>
        <taxon>Cephoidea</taxon>
        <taxon>Cephidae</taxon>
        <taxon>Cephus</taxon>
    </lineage>
</organism>
<comment type="subcellular location">
    <subcellularLocation>
        <location evidence="1">Membrane</location>
    </subcellularLocation>
</comment>
<dbReference type="GeneID" id="107273060"/>
<evidence type="ECO:0000259" key="7">
    <source>
        <dbReference type="Pfam" id="PF04116"/>
    </source>
</evidence>
<evidence type="ECO:0000256" key="5">
    <source>
        <dbReference type="SAM" id="MobiDB-lite"/>
    </source>
</evidence>
<dbReference type="KEGG" id="ccin:107273060"/>
<dbReference type="GO" id="GO:0008610">
    <property type="term" value="P:lipid biosynthetic process"/>
    <property type="evidence" value="ECO:0007669"/>
    <property type="project" value="InterPro"/>
</dbReference>
<feature type="transmembrane region" description="Helical" evidence="6">
    <location>
        <begin position="57"/>
        <end position="74"/>
    </location>
</feature>
<evidence type="ECO:0000313" key="8">
    <source>
        <dbReference type="Proteomes" id="UP000694920"/>
    </source>
</evidence>
<dbReference type="Pfam" id="PF04116">
    <property type="entry name" value="FA_hydroxylase"/>
    <property type="match status" value="1"/>
</dbReference>
<proteinExistence type="predicted"/>
<evidence type="ECO:0000256" key="6">
    <source>
        <dbReference type="SAM" id="Phobius"/>
    </source>
</evidence>
<gene>
    <name evidence="9" type="primary">LOC107273060</name>
</gene>